<evidence type="ECO:0000313" key="3">
    <source>
        <dbReference type="EMBL" id="MBM7471747.1"/>
    </source>
</evidence>
<comment type="caution">
    <text evidence="3">The sequence shown here is derived from an EMBL/GenBank/DDBJ whole genome shotgun (WGS) entry which is preliminary data.</text>
</comment>
<dbReference type="EMBL" id="JAFBBU010000001">
    <property type="protein sequence ID" value="MBM7471747.1"/>
    <property type="molecule type" value="Genomic_DNA"/>
</dbReference>
<keyword evidence="4" id="KW-1185">Reference proteome</keyword>
<protein>
    <recommendedName>
        <fullName evidence="5">Histidinol dehydrogenase</fullName>
    </recommendedName>
</protein>
<accession>A0ABS2L3R5</accession>
<keyword evidence="2" id="KW-1133">Transmembrane helix</keyword>
<evidence type="ECO:0008006" key="5">
    <source>
        <dbReference type="Google" id="ProtNLM"/>
    </source>
</evidence>
<organism evidence="3 4">
    <name type="scientific">Subtercola frigoramans</name>
    <dbReference type="NCBI Taxonomy" id="120298"/>
    <lineage>
        <taxon>Bacteria</taxon>
        <taxon>Bacillati</taxon>
        <taxon>Actinomycetota</taxon>
        <taxon>Actinomycetes</taxon>
        <taxon>Micrococcales</taxon>
        <taxon>Microbacteriaceae</taxon>
        <taxon>Subtercola</taxon>
    </lineage>
</organism>
<gene>
    <name evidence="3" type="ORF">JOE66_001381</name>
</gene>
<feature type="transmembrane region" description="Helical" evidence="2">
    <location>
        <begin position="57"/>
        <end position="80"/>
    </location>
</feature>
<feature type="transmembrane region" description="Helical" evidence="2">
    <location>
        <begin position="122"/>
        <end position="141"/>
    </location>
</feature>
<feature type="transmembrane region" description="Helical" evidence="2">
    <location>
        <begin position="32"/>
        <end position="51"/>
    </location>
</feature>
<evidence type="ECO:0000313" key="4">
    <source>
        <dbReference type="Proteomes" id="UP000776164"/>
    </source>
</evidence>
<sequence length="167" mass="17145">MSYEPLAANGRALGQAPHPDEPDVGESMVVRVGSWAIGLLLGVVYGMLGTVVNQATFSFFGLFDVPIGLIFACVGLALLLVGLRLILPTRTVAVLCAVGSVALVAVLTLPSPGGSVLIPANVAGYIWTFAPTIIALVTLAWPSRPLRRATAAQGGAGRLSGTGRPIE</sequence>
<reference evidence="3 4" key="1">
    <citation type="submission" date="2021-01" db="EMBL/GenBank/DDBJ databases">
        <title>Sequencing the genomes of 1000 actinobacteria strains.</title>
        <authorList>
            <person name="Klenk H.-P."/>
        </authorList>
    </citation>
    <scope>NUCLEOTIDE SEQUENCE [LARGE SCALE GENOMIC DNA]</scope>
    <source>
        <strain evidence="3 4">DSM 13057</strain>
    </source>
</reference>
<evidence type="ECO:0000256" key="1">
    <source>
        <dbReference type="SAM" id="MobiDB-lite"/>
    </source>
</evidence>
<evidence type="ECO:0000256" key="2">
    <source>
        <dbReference type="SAM" id="Phobius"/>
    </source>
</evidence>
<proteinExistence type="predicted"/>
<dbReference type="Proteomes" id="UP000776164">
    <property type="component" value="Unassembled WGS sequence"/>
</dbReference>
<dbReference type="RefSeq" id="WP_205107968.1">
    <property type="nucleotide sequence ID" value="NZ_BAAAHT010000013.1"/>
</dbReference>
<name>A0ABS2L3R5_9MICO</name>
<feature type="region of interest" description="Disordered" evidence="1">
    <location>
        <begin position="1"/>
        <end position="20"/>
    </location>
</feature>
<keyword evidence="2" id="KW-0812">Transmembrane</keyword>
<feature type="transmembrane region" description="Helical" evidence="2">
    <location>
        <begin position="92"/>
        <end position="110"/>
    </location>
</feature>
<keyword evidence="2" id="KW-0472">Membrane</keyword>